<feature type="compositionally biased region" description="Basic residues" evidence="2">
    <location>
        <begin position="118"/>
        <end position="134"/>
    </location>
</feature>
<dbReference type="Pfam" id="PF01969">
    <property type="entry name" value="Ni_insertion"/>
    <property type="match status" value="1"/>
</dbReference>
<evidence type="ECO:0000256" key="2">
    <source>
        <dbReference type="SAM" id="MobiDB-lite"/>
    </source>
</evidence>
<gene>
    <name evidence="3" type="ORF">BK138_03825</name>
</gene>
<sequence length="349" mass="39083">MKTLYLDCFSGISGDMFIGALLDAGGDAQRMQTELQKLNIEEEYALQWSKVNKNGITATKFDVLLQEVHEKDHDDHHHMHEHSQANLEAEEGSGESLHEHEAHLHSHSHKHDHDHSHEHHHGHDHSHDHVHHHDHAHDHHEHVHHHHAHHPHDHAHHPHDHAHHHHSHDHSHNHSHHHHHHHRAYKDIVQIIEAAGYEEPVRDTALRIFKIIGEAEGKIHGVPLDDVHFHEVGAVDSIVDIVGASILIHQMGIEAIHSSPVPVGMGKIRIDHGIYPVPAPATLEILKGVPLEASDVRFELTTPTGAAIVSVLAQQYGPIPSIKVTAVGYGAGTKTFADRPNVLRVIVGE</sequence>
<dbReference type="STRING" id="297318.BK138_03825"/>
<accession>A0A1R1F113</accession>
<evidence type="ECO:0000313" key="3">
    <source>
        <dbReference type="EMBL" id="OMF57730.1"/>
    </source>
</evidence>
<name>A0A1R1F113_9BACL</name>
<evidence type="ECO:0000313" key="4">
    <source>
        <dbReference type="Proteomes" id="UP000187172"/>
    </source>
</evidence>
<feature type="compositionally biased region" description="Basic and acidic residues" evidence="2">
    <location>
        <begin position="72"/>
        <end position="83"/>
    </location>
</feature>
<dbReference type="RefSeq" id="WP_076166021.1">
    <property type="nucleotide sequence ID" value="NZ_MRTP01000001.1"/>
</dbReference>
<feature type="compositionally biased region" description="Basic residues" evidence="2">
    <location>
        <begin position="142"/>
        <end position="184"/>
    </location>
</feature>
<evidence type="ECO:0000256" key="1">
    <source>
        <dbReference type="ARBA" id="ARBA00022596"/>
    </source>
</evidence>
<dbReference type="EMBL" id="MRTP01000001">
    <property type="protein sequence ID" value="OMF57730.1"/>
    <property type="molecule type" value="Genomic_DNA"/>
</dbReference>
<reference evidence="3 4" key="1">
    <citation type="submission" date="2016-11" db="EMBL/GenBank/DDBJ databases">
        <title>Paenibacillus species isolates.</title>
        <authorList>
            <person name="Beno S.M."/>
        </authorList>
    </citation>
    <scope>NUCLEOTIDE SEQUENCE [LARGE SCALE GENOMIC DNA]</scope>
    <source>
        <strain evidence="3 4">FSL R5-0378</strain>
    </source>
</reference>
<proteinExistence type="predicted"/>
<protein>
    <recommendedName>
        <fullName evidence="5">LarC family nickel insertion protein</fullName>
    </recommendedName>
</protein>
<keyword evidence="4" id="KW-1185">Reference proteome</keyword>
<organism evidence="3 4">
    <name type="scientific">Paenibacillus rhizosphaerae</name>
    <dbReference type="NCBI Taxonomy" id="297318"/>
    <lineage>
        <taxon>Bacteria</taxon>
        <taxon>Bacillati</taxon>
        <taxon>Bacillota</taxon>
        <taxon>Bacilli</taxon>
        <taxon>Bacillales</taxon>
        <taxon>Paenibacillaceae</taxon>
        <taxon>Paenibacillus</taxon>
    </lineage>
</organism>
<dbReference type="Proteomes" id="UP000187172">
    <property type="component" value="Unassembled WGS sequence"/>
</dbReference>
<dbReference type="AlphaFoldDB" id="A0A1R1F113"/>
<comment type="caution">
    <text evidence="3">The sequence shown here is derived from an EMBL/GenBank/DDBJ whole genome shotgun (WGS) entry which is preliminary data.</text>
</comment>
<dbReference type="PANTHER" id="PTHR36566:SF1">
    <property type="entry name" value="PYRIDINIUM-3,5-BISTHIOCARBOXYLIC ACID MONONUCLEOTIDE NICKEL INSERTION PROTEIN"/>
    <property type="match status" value="1"/>
</dbReference>
<feature type="region of interest" description="Disordered" evidence="2">
    <location>
        <begin position="72"/>
        <end position="184"/>
    </location>
</feature>
<dbReference type="PANTHER" id="PTHR36566">
    <property type="entry name" value="NICKEL INSERTION PROTEIN-RELATED"/>
    <property type="match status" value="1"/>
</dbReference>
<keyword evidence="1" id="KW-0533">Nickel</keyword>
<dbReference type="InterPro" id="IPR002822">
    <property type="entry name" value="Ni_insertion"/>
</dbReference>
<evidence type="ECO:0008006" key="5">
    <source>
        <dbReference type="Google" id="ProtNLM"/>
    </source>
</evidence>